<reference evidence="2 3" key="2">
    <citation type="journal article" date="2011" name="Stand. Genomic Sci.">
        <title>Complete genome sequence of Paludibacter propionicigenes type strain (WB4).</title>
        <authorList>
            <person name="Gronow S."/>
            <person name="Munk C."/>
            <person name="Lapidus A."/>
            <person name="Nolan M."/>
            <person name="Lucas S."/>
            <person name="Hammon N."/>
            <person name="Deshpande S."/>
            <person name="Cheng J.F."/>
            <person name="Tapia R."/>
            <person name="Han C."/>
            <person name="Goodwin L."/>
            <person name="Pitluck S."/>
            <person name="Liolios K."/>
            <person name="Ivanova N."/>
            <person name="Mavromatis K."/>
            <person name="Mikhailova N."/>
            <person name="Pati A."/>
            <person name="Chen A."/>
            <person name="Palaniappan K."/>
            <person name="Land M."/>
            <person name="Hauser L."/>
            <person name="Chang Y.J."/>
            <person name="Jeffries C.D."/>
            <person name="Brambilla E."/>
            <person name="Rohde M."/>
            <person name="Goker M."/>
            <person name="Detter J.C."/>
            <person name="Woyke T."/>
            <person name="Bristow J."/>
            <person name="Eisen J.A."/>
            <person name="Markowitz V."/>
            <person name="Hugenholtz P."/>
            <person name="Kyrpides N.C."/>
            <person name="Klenk H.P."/>
        </authorList>
    </citation>
    <scope>NUCLEOTIDE SEQUENCE [LARGE SCALE GENOMIC DNA]</scope>
    <source>
        <strain evidence="3">DSM 17365 / JCM 13257 / WB4</strain>
    </source>
</reference>
<evidence type="ECO:0000256" key="1">
    <source>
        <dbReference type="SAM" id="Phobius"/>
    </source>
</evidence>
<dbReference type="Proteomes" id="UP000008718">
    <property type="component" value="Chromosome"/>
</dbReference>
<sequence length="52" mass="6168">MFLIRIKHIGDYAIFVSFLYLFIVILEIFIPLPVTNFKSVIKQVYLFKTQAD</sequence>
<keyword evidence="3" id="KW-1185">Reference proteome</keyword>
<feature type="transmembrane region" description="Helical" evidence="1">
    <location>
        <begin position="12"/>
        <end position="32"/>
    </location>
</feature>
<organism evidence="2 3">
    <name type="scientific">Paludibacter propionicigenes (strain DSM 17365 / JCM 13257 / WB4)</name>
    <dbReference type="NCBI Taxonomy" id="694427"/>
    <lineage>
        <taxon>Bacteria</taxon>
        <taxon>Pseudomonadati</taxon>
        <taxon>Bacteroidota</taxon>
        <taxon>Bacteroidia</taxon>
        <taxon>Bacteroidales</taxon>
        <taxon>Paludibacteraceae</taxon>
        <taxon>Paludibacter</taxon>
    </lineage>
</organism>
<accession>E4T5H2</accession>
<gene>
    <name evidence="2" type="ordered locus">Palpr_1827</name>
</gene>
<name>E4T5H2_PALPW</name>
<keyword evidence="1" id="KW-1133">Transmembrane helix</keyword>
<dbReference type="EMBL" id="CP002345">
    <property type="protein sequence ID" value="ADQ79966.1"/>
    <property type="molecule type" value="Genomic_DNA"/>
</dbReference>
<proteinExistence type="predicted"/>
<keyword evidence="1" id="KW-0472">Membrane</keyword>
<evidence type="ECO:0000313" key="3">
    <source>
        <dbReference type="Proteomes" id="UP000008718"/>
    </source>
</evidence>
<keyword evidence="1" id="KW-0812">Transmembrane</keyword>
<dbReference type="HOGENOM" id="CLU_3082716_0_0_10"/>
<dbReference type="AlphaFoldDB" id="E4T5H2"/>
<evidence type="ECO:0000313" key="2">
    <source>
        <dbReference type="EMBL" id="ADQ79966.1"/>
    </source>
</evidence>
<reference key="1">
    <citation type="submission" date="2010-11" db="EMBL/GenBank/DDBJ databases">
        <title>The complete genome of Paludibacter propionicigenes DSM 17365.</title>
        <authorList>
            <consortium name="US DOE Joint Genome Institute (JGI-PGF)"/>
            <person name="Lucas S."/>
            <person name="Copeland A."/>
            <person name="Lapidus A."/>
            <person name="Bruce D."/>
            <person name="Goodwin L."/>
            <person name="Pitluck S."/>
            <person name="Kyrpides N."/>
            <person name="Mavromatis K."/>
            <person name="Ivanova N."/>
            <person name="Munk A.C."/>
            <person name="Brettin T."/>
            <person name="Detter J.C."/>
            <person name="Han C."/>
            <person name="Tapia R."/>
            <person name="Land M."/>
            <person name="Hauser L."/>
            <person name="Markowitz V."/>
            <person name="Cheng J.-F."/>
            <person name="Hugenholtz P."/>
            <person name="Woyke T."/>
            <person name="Wu D."/>
            <person name="Gronow S."/>
            <person name="Wellnitz S."/>
            <person name="Brambilla E."/>
            <person name="Klenk H.-P."/>
            <person name="Eisen J.A."/>
        </authorList>
    </citation>
    <scope>NUCLEOTIDE SEQUENCE</scope>
    <source>
        <strain>WB4</strain>
    </source>
</reference>
<dbReference type="KEGG" id="ppn:Palpr_1827"/>
<protein>
    <submittedName>
        <fullName evidence="2">Uncharacterized protein</fullName>
    </submittedName>
</protein>